<organism evidence="2 3">
    <name type="scientific">Phenylobacterium kunshanense</name>
    <dbReference type="NCBI Taxonomy" id="1445034"/>
    <lineage>
        <taxon>Bacteria</taxon>
        <taxon>Pseudomonadati</taxon>
        <taxon>Pseudomonadota</taxon>
        <taxon>Alphaproteobacteria</taxon>
        <taxon>Caulobacterales</taxon>
        <taxon>Caulobacteraceae</taxon>
        <taxon>Phenylobacterium</taxon>
    </lineage>
</organism>
<gene>
    <name evidence="2" type="ORF">DJ019_04930</name>
</gene>
<name>A0A328BMQ7_9CAUL</name>
<sequence length="677" mass="71365">MREARPSDHLRHGRRWKAVIIAVMINAAAVPGAWAASRVALIVGVSKYDKVPSLANPSKDAQLVQKTLQKLGFEVKVLTDPNRSQLIEGLGEFEQAAAGAEAAVIYYAGHGAMIEGVNYLLPKDAIATTKSALTGSAVESARLGAAMTGAKAVRLIILDACRNNPTATRSLGGNTRGLAREAGPTSVQVVTLMAAGPGEVAQDGSGGNSPFAIALTEGLTRPGITVGELPSYVQAEVERMTEGQQTPDLQGIWPNVHWSFDPNGPARQAQANAADLTKIKWEKDQAFWTSIKDSDDPADFKAYMEAQDRGEITGSFRRLAANRIRALEKLPAGSFQMASRSAQPGQELVTSAREAFARGDYRRAAADWTTAAEAGNGAAMYNLGVLSLTGKGATKDVAAAARWFKASADAGHSGGMVNWALCLLNGFGTGRNEAEGFRWLEQAASKGSATGMGMLAEAYLRGRGAPADPRAAAGWLQKAVDAGDGPSILQLADLYERGEGVPRDTRRAFTLFERAAVAGDADAMVRLGYAYEDGEVVAKDEVQAATWYQRAAEAGNSEGMSSLAVMLENGAGLPQDHARAAEYYRLAANAGDARGYLGLGSLTARGAGVRANPAEAIRLFQAAADRGSAAAMRNLGIMYETGQGVRADRKKAIDYYRKAAQAGDEAARGELDRLGVS</sequence>
<dbReference type="Gene3D" id="1.25.40.10">
    <property type="entry name" value="Tetratricopeptide repeat domain"/>
    <property type="match status" value="2"/>
</dbReference>
<dbReference type="AlphaFoldDB" id="A0A328BMQ7"/>
<dbReference type="PANTHER" id="PTHR43628:SF1">
    <property type="entry name" value="CHITIN SYNTHASE REGULATORY FACTOR 2-RELATED"/>
    <property type="match status" value="1"/>
</dbReference>
<evidence type="ECO:0000313" key="2">
    <source>
        <dbReference type="EMBL" id="RAK67276.1"/>
    </source>
</evidence>
<accession>A0A328BMQ7</accession>
<keyword evidence="3" id="KW-1185">Reference proteome</keyword>
<comment type="caution">
    <text evidence="2">The sequence shown here is derived from an EMBL/GenBank/DDBJ whole genome shotgun (WGS) entry which is preliminary data.</text>
</comment>
<dbReference type="GO" id="GO:0006508">
    <property type="term" value="P:proteolysis"/>
    <property type="evidence" value="ECO:0007669"/>
    <property type="project" value="InterPro"/>
</dbReference>
<dbReference type="PANTHER" id="PTHR43628">
    <property type="entry name" value="ACTIVATOR OF C KINASE PROTEIN 1-RELATED"/>
    <property type="match status" value="1"/>
</dbReference>
<dbReference type="PROSITE" id="PS50208">
    <property type="entry name" value="CASPASE_P20"/>
    <property type="match status" value="1"/>
</dbReference>
<protein>
    <recommendedName>
        <fullName evidence="1">Caspase family p20 domain-containing protein</fullName>
    </recommendedName>
</protein>
<dbReference type="Pfam" id="PF00656">
    <property type="entry name" value="Peptidase_C14"/>
    <property type="match status" value="1"/>
</dbReference>
<dbReference type="GO" id="GO:0004197">
    <property type="term" value="F:cysteine-type endopeptidase activity"/>
    <property type="evidence" value="ECO:0007669"/>
    <property type="project" value="InterPro"/>
</dbReference>
<dbReference type="SUPFAM" id="SSF52129">
    <property type="entry name" value="Caspase-like"/>
    <property type="match status" value="1"/>
</dbReference>
<evidence type="ECO:0000259" key="1">
    <source>
        <dbReference type="PROSITE" id="PS50208"/>
    </source>
</evidence>
<dbReference type="OrthoDB" id="7616061at2"/>
<dbReference type="InterPro" id="IPR052945">
    <property type="entry name" value="Mitotic_Regulator"/>
</dbReference>
<dbReference type="InterPro" id="IPR011600">
    <property type="entry name" value="Pept_C14_caspase"/>
</dbReference>
<dbReference type="EMBL" id="QFYS01000002">
    <property type="protein sequence ID" value="RAK67276.1"/>
    <property type="molecule type" value="Genomic_DNA"/>
</dbReference>
<dbReference type="Gene3D" id="3.40.50.1460">
    <property type="match status" value="1"/>
</dbReference>
<evidence type="ECO:0000313" key="3">
    <source>
        <dbReference type="Proteomes" id="UP000249524"/>
    </source>
</evidence>
<dbReference type="Proteomes" id="UP000249524">
    <property type="component" value="Unassembled WGS sequence"/>
</dbReference>
<dbReference type="InterPro" id="IPR029030">
    <property type="entry name" value="Caspase-like_dom_sf"/>
</dbReference>
<proteinExistence type="predicted"/>
<dbReference type="Pfam" id="PF08238">
    <property type="entry name" value="Sel1"/>
    <property type="match status" value="8"/>
</dbReference>
<dbReference type="RefSeq" id="WP_111274887.1">
    <property type="nucleotide sequence ID" value="NZ_QFYS01000002.1"/>
</dbReference>
<dbReference type="SMART" id="SM00671">
    <property type="entry name" value="SEL1"/>
    <property type="match status" value="8"/>
</dbReference>
<dbReference type="InterPro" id="IPR001309">
    <property type="entry name" value="Pept_C14_p20"/>
</dbReference>
<dbReference type="SUPFAM" id="SSF81901">
    <property type="entry name" value="HCP-like"/>
    <property type="match status" value="2"/>
</dbReference>
<reference evidence="2 3" key="1">
    <citation type="submission" date="2018-05" db="EMBL/GenBank/DDBJ databases">
        <authorList>
            <person name="Lanie J.A."/>
            <person name="Ng W.-L."/>
            <person name="Kazmierczak K.M."/>
            <person name="Andrzejewski T.M."/>
            <person name="Davidsen T.M."/>
            <person name="Wayne K.J."/>
            <person name="Tettelin H."/>
            <person name="Glass J.I."/>
            <person name="Rusch D."/>
            <person name="Podicherti R."/>
            <person name="Tsui H.-C.T."/>
            <person name="Winkler M.E."/>
        </authorList>
    </citation>
    <scope>NUCLEOTIDE SEQUENCE [LARGE SCALE GENOMIC DNA]</scope>
    <source>
        <strain evidence="2 3">BUT-10</strain>
    </source>
</reference>
<dbReference type="InterPro" id="IPR006597">
    <property type="entry name" value="Sel1-like"/>
</dbReference>
<feature type="domain" description="Caspase family p20" evidence="1">
    <location>
        <begin position="36"/>
        <end position="165"/>
    </location>
</feature>
<dbReference type="InterPro" id="IPR011990">
    <property type="entry name" value="TPR-like_helical_dom_sf"/>
</dbReference>